<feature type="compositionally biased region" description="Basic residues" evidence="2">
    <location>
        <begin position="57"/>
        <end position="67"/>
    </location>
</feature>
<organism evidence="3 4">
    <name type="scientific">Elasticomyces elasticus</name>
    <dbReference type="NCBI Taxonomy" id="574655"/>
    <lineage>
        <taxon>Eukaryota</taxon>
        <taxon>Fungi</taxon>
        <taxon>Dikarya</taxon>
        <taxon>Ascomycota</taxon>
        <taxon>Pezizomycotina</taxon>
        <taxon>Dothideomycetes</taxon>
        <taxon>Dothideomycetidae</taxon>
        <taxon>Mycosphaerellales</taxon>
        <taxon>Teratosphaeriaceae</taxon>
        <taxon>Elasticomyces</taxon>
    </lineage>
</organism>
<reference evidence="3" key="1">
    <citation type="submission" date="2023-08" db="EMBL/GenBank/DDBJ databases">
        <title>Black Yeasts Isolated from many extreme environments.</title>
        <authorList>
            <person name="Coleine C."/>
            <person name="Stajich J.E."/>
            <person name="Selbmann L."/>
        </authorList>
    </citation>
    <scope>NUCLEOTIDE SEQUENCE</scope>
    <source>
        <strain evidence="3">CCFEE 5810</strain>
    </source>
</reference>
<dbReference type="GO" id="GO:0001181">
    <property type="term" value="F:RNA polymerase I general transcription initiation factor activity"/>
    <property type="evidence" value="ECO:0007669"/>
    <property type="project" value="TreeGrafter"/>
</dbReference>
<feature type="region of interest" description="Disordered" evidence="2">
    <location>
        <begin position="594"/>
        <end position="653"/>
    </location>
</feature>
<feature type="compositionally biased region" description="Acidic residues" evidence="2">
    <location>
        <begin position="604"/>
        <end position="624"/>
    </location>
</feature>
<dbReference type="InterPro" id="IPR039601">
    <property type="entry name" value="Rrn5"/>
</dbReference>
<proteinExistence type="predicted"/>
<feature type="compositionally biased region" description="Basic and acidic residues" evidence="2">
    <location>
        <begin position="520"/>
        <end position="531"/>
    </location>
</feature>
<gene>
    <name evidence="3" type="ORF">LTR97_004986</name>
</gene>
<keyword evidence="1" id="KW-0175">Coiled coil</keyword>
<dbReference type="GO" id="GO:0006361">
    <property type="term" value="P:transcription initiation at RNA polymerase I promoter"/>
    <property type="evidence" value="ECO:0007669"/>
    <property type="project" value="TreeGrafter"/>
</dbReference>
<dbReference type="GO" id="GO:0000500">
    <property type="term" value="C:RNA polymerase I upstream activating factor complex"/>
    <property type="evidence" value="ECO:0007669"/>
    <property type="project" value="InterPro"/>
</dbReference>
<feature type="compositionally biased region" description="Acidic residues" evidence="2">
    <location>
        <begin position="642"/>
        <end position="653"/>
    </location>
</feature>
<feature type="region of interest" description="Disordered" evidence="2">
    <location>
        <begin position="518"/>
        <end position="546"/>
    </location>
</feature>
<evidence type="ECO:0000256" key="1">
    <source>
        <dbReference type="SAM" id="Coils"/>
    </source>
</evidence>
<dbReference type="GO" id="GO:0000182">
    <property type="term" value="F:rDNA binding"/>
    <property type="evidence" value="ECO:0007669"/>
    <property type="project" value="TreeGrafter"/>
</dbReference>
<accession>A0AAN7ZNP2</accession>
<evidence type="ECO:0000313" key="3">
    <source>
        <dbReference type="EMBL" id="KAK5700469.1"/>
    </source>
</evidence>
<dbReference type="EMBL" id="JAVRQU010000007">
    <property type="protein sequence ID" value="KAK5700469.1"/>
    <property type="molecule type" value="Genomic_DNA"/>
</dbReference>
<dbReference type="PANTHER" id="PTHR28079:SF1">
    <property type="entry name" value="RNA POLYMERASE I-SPECIFIC TRANSCRIPTION INITIATION FACTOR RRN5"/>
    <property type="match status" value="1"/>
</dbReference>
<feature type="coiled-coil region" evidence="1">
    <location>
        <begin position="180"/>
        <end position="207"/>
    </location>
</feature>
<dbReference type="GO" id="GO:0042790">
    <property type="term" value="P:nucleolar large rRNA transcription by RNA polymerase I"/>
    <property type="evidence" value="ECO:0007669"/>
    <property type="project" value="InterPro"/>
</dbReference>
<dbReference type="Proteomes" id="UP001310594">
    <property type="component" value="Unassembled WGS sequence"/>
</dbReference>
<dbReference type="PANTHER" id="PTHR28079">
    <property type="entry name" value="RNA POLYMERASE I-SPECIFIC TRANSCRIPTION INITIATION FACTOR RRN5"/>
    <property type="match status" value="1"/>
</dbReference>
<feature type="compositionally biased region" description="Polar residues" evidence="2">
    <location>
        <begin position="443"/>
        <end position="455"/>
    </location>
</feature>
<protein>
    <recommendedName>
        <fullName evidence="5">Myb-like domain-containing protein</fullName>
    </recommendedName>
</protein>
<evidence type="ECO:0000256" key="2">
    <source>
        <dbReference type="SAM" id="MobiDB-lite"/>
    </source>
</evidence>
<feature type="compositionally biased region" description="Basic and acidic residues" evidence="2">
    <location>
        <begin position="594"/>
        <end position="603"/>
    </location>
</feature>
<feature type="compositionally biased region" description="Polar residues" evidence="2">
    <location>
        <begin position="1"/>
        <end position="13"/>
    </location>
</feature>
<feature type="region of interest" description="Disordered" evidence="2">
    <location>
        <begin position="1"/>
        <end position="71"/>
    </location>
</feature>
<name>A0AAN7ZNP2_9PEZI</name>
<evidence type="ECO:0000313" key="4">
    <source>
        <dbReference type="Proteomes" id="UP001310594"/>
    </source>
</evidence>
<dbReference type="AlphaFoldDB" id="A0AAN7ZNP2"/>
<evidence type="ECO:0008006" key="5">
    <source>
        <dbReference type="Google" id="ProtNLM"/>
    </source>
</evidence>
<feature type="region of interest" description="Disordered" evidence="2">
    <location>
        <begin position="439"/>
        <end position="486"/>
    </location>
</feature>
<sequence length="653" mass="72229">MSSAQAQDTSSETTDSEKEHPSPSEFSSPEAATEEDNDAVNSSEEAFSPTVEAASTKHGHPKRKRVKRTEPTYRELLNQSISHAAGQPCEAIDVLGPSQIGASYWSSTEKEALFGALERCDPGNLPELSRAVRTKSKTEIHVYLRLLQDGVLEASRIAQTKDEFSFAHVPAASEVPKTCEAALNNAAADLARKVEKLDARQEEARHRAGWLINEDLAALIEEQLQSAEETGAEPEADGKRSSEEQEEAPNPLFPSGQLLCPEAFLQLSRNLFMNAPPESGDNWRDLLEEGSGLSGPAIFRTAFDDFHNLAVSFTRRLVQATLFQAHSRLRASDASRTNWTPVAEVKSFDVSTAGEMLDLRTDCWEYWAKVPRRCGLEVYTDIVKYVDGRPGTKNGVKLAYDEVETEMGLRHELHSTEDDSGRPQFMKKELAEHDFDSDDFTEISDQGSQASSPHSASDVEGGESSNNSGSGGSIKEEPLPPRKRRRALSPVAFAKLEDEYLETLDVKAGAQETARLWKMLGKDRGEPDLGERPQPPTMPREQLDDNNLRVDWRTKVNFESLWESNDEAVPASAFAKMEERGRRGREKRMRFAEKFLRRPHESVAESDADTDADTDDGEVEDEADISMHDAGESGEALSEGGVDVEEGEDNSPE</sequence>
<feature type="region of interest" description="Disordered" evidence="2">
    <location>
        <begin position="226"/>
        <end position="256"/>
    </location>
</feature>
<comment type="caution">
    <text evidence="3">The sequence shown here is derived from an EMBL/GenBank/DDBJ whole genome shotgun (WGS) entry which is preliminary data.</text>
</comment>